<feature type="domain" description="Ribbon-helix-helix protein CopG" evidence="1">
    <location>
        <begin position="8"/>
        <end position="43"/>
    </location>
</feature>
<dbReference type="EMBL" id="JAVCZN010000002">
    <property type="protein sequence ID" value="MDQ1860911.1"/>
    <property type="molecule type" value="Genomic_DNA"/>
</dbReference>
<evidence type="ECO:0000313" key="3">
    <source>
        <dbReference type="Proteomes" id="UP001177872"/>
    </source>
</evidence>
<dbReference type="RefSeq" id="WP_174158127.1">
    <property type="nucleotide sequence ID" value="NZ_JAIQCT010000005.1"/>
</dbReference>
<accession>A0ABU0VHK8</accession>
<dbReference type="CDD" id="cd21631">
    <property type="entry name" value="RHH_CopG_NikR-like"/>
    <property type="match status" value="1"/>
</dbReference>
<comment type="caution">
    <text evidence="2">The sequence shown here is derived from an EMBL/GenBank/DDBJ whole genome shotgun (WGS) entry which is preliminary data.</text>
</comment>
<evidence type="ECO:0000313" key="2">
    <source>
        <dbReference type="EMBL" id="MDQ1860911.1"/>
    </source>
</evidence>
<dbReference type="SUPFAM" id="SSF47598">
    <property type="entry name" value="Ribbon-helix-helix"/>
    <property type="match status" value="1"/>
</dbReference>
<evidence type="ECO:0000259" key="1">
    <source>
        <dbReference type="Pfam" id="PF01402"/>
    </source>
</evidence>
<sequence>MKDKRQHFEITLNKELKALLLEKSEKEGRSTQSIIREALASYLVSGETNNDHSSK</sequence>
<keyword evidence="3" id="KW-1185">Reference proteome</keyword>
<proteinExistence type="predicted"/>
<dbReference type="InterPro" id="IPR002145">
    <property type="entry name" value="CopG"/>
</dbReference>
<name>A0ABU0VHK8_9GAMM</name>
<organism evidence="2 3">
    <name type="scientific">Serratia ureilytica</name>
    <dbReference type="NCBI Taxonomy" id="300181"/>
    <lineage>
        <taxon>Bacteria</taxon>
        <taxon>Pseudomonadati</taxon>
        <taxon>Pseudomonadota</taxon>
        <taxon>Gammaproteobacteria</taxon>
        <taxon>Enterobacterales</taxon>
        <taxon>Yersiniaceae</taxon>
        <taxon>Serratia</taxon>
    </lineage>
</organism>
<gene>
    <name evidence="2" type="ORF">Q6237_07940</name>
</gene>
<protein>
    <submittedName>
        <fullName evidence="2">CopG family transcriptional regulator</fullName>
    </submittedName>
</protein>
<dbReference type="InterPro" id="IPR010985">
    <property type="entry name" value="Ribbon_hlx_hlx"/>
</dbReference>
<reference evidence="2" key="1">
    <citation type="submission" date="2023-07" db="EMBL/GenBank/DDBJ databases">
        <title>In vitro acaricidal activity of Serratia ureilytica strains isolated from Mimosa pudica nodules againts the dust mite Tyrophagus putrescentiae.</title>
        <authorList>
            <person name="Wong-Villareal A."/>
            <person name="Cerqueda-Garcia D."/>
        </authorList>
    </citation>
    <scope>NUCLEOTIDE SEQUENCE</scope>
    <source>
        <strain evidence="2">UTS2</strain>
    </source>
</reference>
<dbReference type="Pfam" id="PF01402">
    <property type="entry name" value="RHH_1"/>
    <property type="match status" value="1"/>
</dbReference>
<dbReference type="Proteomes" id="UP001177872">
    <property type="component" value="Unassembled WGS sequence"/>
</dbReference>